<dbReference type="OrthoDB" id="10659854at2759"/>
<evidence type="ECO:0000313" key="2">
    <source>
        <dbReference type="EMBL" id="EGO60232.1"/>
    </source>
</evidence>
<feature type="region of interest" description="Disordered" evidence="1">
    <location>
        <begin position="95"/>
        <end position="148"/>
    </location>
</feature>
<sequence>MALVSSCLVSLGLITDPSMVFFARSFSCCTGITGWSIVPLRRWSSSRFSNRGGGSYSTKKKKKEREQWKERSHGVGTDRMETAWNYWHGVSLGEEQPETARQRDGHEDLSQGSNSPSTKKKTRFRRDLTKHPAQCPQQQQQCLSTRPAVGSVHGARRYLYTGSSAAMPTGPPRHCPRTKSSFDAETVFEASDGATGQCYRTWLFNHDHGPSLANGGMEWGRTTVGQVGVCLHMRAYSNTKECTDHIRCKKQCYCRLPPSVVCDDHHLDEHKYNRETEQ</sequence>
<dbReference type="RefSeq" id="XP_009847565.1">
    <property type="nucleotide sequence ID" value="XM_009849263.1"/>
</dbReference>
<keyword evidence="3" id="KW-1185">Reference proteome</keyword>
<organism evidence="2 3">
    <name type="scientific">Neurospora tetrasperma (strain FGSC 2508 / ATCC MYA-4615 / P0657)</name>
    <dbReference type="NCBI Taxonomy" id="510951"/>
    <lineage>
        <taxon>Eukaryota</taxon>
        <taxon>Fungi</taxon>
        <taxon>Dikarya</taxon>
        <taxon>Ascomycota</taxon>
        <taxon>Pezizomycotina</taxon>
        <taxon>Sordariomycetes</taxon>
        <taxon>Sordariomycetidae</taxon>
        <taxon>Sordariales</taxon>
        <taxon>Sordariaceae</taxon>
        <taxon>Neurospora</taxon>
    </lineage>
</organism>
<feature type="region of interest" description="Disordered" evidence="1">
    <location>
        <begin position="49"/>
        <end position="75"/>
    </location>
</feature>
<name>F8MB67_NEUT8</name>
<dbReference type="AlphaFoldDB" id="F8MB67"/>
<evidence type="ECO:0000256" key="1">
    <source>
        <dbReference type="SAM" id="MobiDB-lite"/>
    </source>
</evidence>
<dbReference type="GeneID" id="20822307"/>
<reference evidence="3" key="1">
    <citation type="journal article" date="2011" name="Genetics">
        <title>Massive changes in genome architecture accompany the transition to self-fertility in the filamentous fungus Neurospora tetrasperma.</title>
        <authorList>
            <person name="Ellison C.E."/>
            <person name="Stajich J.E."/>
            <person name="Jacobson D.J."/>
            <person name="Natvig D.O."/>
            <person name="Lapidus A."/>
            <person name="Foster B."/>
            <person name="Aerts A."/>
            <person name="Riley R."/>
            <person name="Lindquist E.A."/>
            <person name="Grigoriev I.V."/>
            <person name="Taylor J.W."/>
        </authorList>
    </citation>
    <scope>NUCLEOTIDE SEQUENCE [LARGE SCALE GENOMIC DNA]</scope>
    <source>
        <strain evidence="3">FGSC 2508 / P0657</strain>
    </source>
</reference>
<feature type="compositionally biased region" description="Basic and acidic residues" evidence="1">
    <location>
        <begin position="98"/>
        <end position="109"/>
    </location>
</feature>
<gene>
    <name evidence="2" type="ORF">NEUTE1DRAFT_106885</name>
</gene>
<dbReference type="HOGENOM" id="CLU_1001483_0_0_1"/>
<accession>F8MB67</accession>
<dbReference type="Proteomes" id="UP000008065">
    <property type="component" value="Unassembled WGS sequence"/>
</dbReference>
<dbReference type="KEGG" id="nte:NEUTE1DRAFT106885"/>
<dbReference type="VEuPathDB" id="FungiDB:NEUTE1DRAFT_106885"/>
<proteinExistence type="predicted"/>
<evidence type="ECO:0000313" key="3">
    <source>
        <dbReference type="Proteomes" id="UP000008065"/>
    </source>
</evidence>
<dbReference type="EMBL" id="GL891302">
    <property type="protein sequence ID" value="EGO60232.1"/>
    <property type="molecule type" value="Genomic_DNA"/>
</dbReference>
<protein>
    <submittedName>
        <fullName evidence="2">Uncharacterized protein</fullName>
    </submittedName>
</protein>
<feature type="compositionally biased region" description="Basic and acidic residues" evidence="1">
    <location>
        <begin position="64"/>
        <end position="75"/>
    </location>
</feature>